<reference evidence="2 3" key="1">
    <citation type="journal article" date="2017" name="ISME J.">
        <title>Energy and carbon metabolisms in a deep terrestrial subsurface fluid microbial community.</title>
        <authorList>
            <person name="Momper L."/>
            <person name="Jungbluth S.P."/>
            <person name="Lee M.D."/>
            <person name="Amend J.P."/>
        </authorList>
    </citation>
    <scope>NUCLEOTIDE SEQUENCE [LARGE SCALE GENOMIC DNA]</scope>
    <source>
        <strain evidence="2">SURF_46</strain>
    </source>
</reference>
<evidence type="ECO:0000256" key="1">
    <source>
        <dbReference type="SAM" id="SignalP"/>
    </source>
</evidence>
<organism evidence="2 3">
    <name type="scientific">candidate division WWE3 bacterium</name>
    <dbReference type="NCBI Taxonomy" id="2053526"/>
    <lineage>
        <taxon>Bacteria</taxon>
        <taxon>Katanobacteria</taxon>
    </lineage>
</organism>
<comment type="caution">
    <text evidence="2">The sequence shown here is derived from an EMBL/GenBank/DDBJ whole genome shotgun (WGS) entry which is preliminary data.</text>
</comment>
<evidence type="ECO:0000313" key="2">
    <source>
        <dbReference type="EMBL" id="RJR27763.1"/>
    </source>
</evidence>
<accession>A0A3A4ZF46</accession>
<feature type="signal peptide" evidence="1">
    <location>
        <begin position="1"/>
        <end position="19"/>
    </location>
</feature>
<dbReference type="Proteomes" id="UP000265540">
    <property type="component" value="Unassembled WGS sequence"/>
</dbReference>
<sequence length="1478" mass="159853">MKKFLCVFTLLFITCSLNAAIVVNRLVIETSADSIRGIYVQDTTGNIQNRFVLKWNAGTSQLVWAVDSAGGVGSSWNWEDSSGEPPFWVDSALYALLADSTLKIDTTYAPLQQYVSNHAGAGAGDEIKVDSAGSGSTSIAMQSPVVIKQGTGIDFVIINGDTVRVDVSIVDINVPNDITITGLSDSTKWNDAHDSSLTWDNGALLWSYLFDDSLGNHRISWDAAVESVLVWDNGILLRGEWFDDSLNNHIQLGNYIDSTTLDTIQNSYQAVAALRSDSTSRSWLGLTTFLTSDFDNVGIDTTSGGVLRLKDEGITTDKILNQTIQRDDIDSTLNDIVVSDLYKGLRTSVDSGVATKYYARYNVGNKAISRVTPTDNFILKYDQSVDSVMWEADAGAGSGDNAVVDTILGDGGTWDLPATFFIQEGTGIAFNKIGTDTLRVSITGSGGGDDIKVDTILGDGGVYDAPSGVVFQEGTGIVLNVLSSDTVRIGVLRDYLLSSGDTASASNKVWDFEDGVISDLNKIEDLDSIILNNGDTITEFSGTGLTISSGILSSVLGTNVTDAEVDDDITINQASSAVNALNSDSLGHKLYMTGDTLKSISEVLYIASASNDLQLQNDTILIGEESGDNDVYLIVLNTEDTAWIKLDAATAKLQFKNESGSFANFGAYSDSISRSWGRGVWFELSDFDNVTIDTGTSGALRVKDGGITGAKIFDQTVQRDDMDSTSNDVVFSGVYRGTRETAESLLTTDRWVRYVVGDSLNNYSLITHNHISEYFALSDFDNVSIDTSAGGSLQLKDGGVTNTKILDQTIARDDIDSTSNDLVVSGIYRGTREIADSLLPTINWVNLLLEDSLDEYSVTNHNHDASYFARDEFDNSTIDTTATGALEVKASGITTSQILNQTITMSDIDTTSNNFVFDDAYRVTSNIAESLLATVNYVNEKVISTGLMDTLNSGDSLIYAHLADTFLLVVNSGDTTKVLPRDNAELILGSEGLTTADSFRVLNRLYFGKEGLTFLDSSDVDSLVNLGGEIDSTEIIDQTVKRNDIDSTYNDLVVSNLFKVTRSFSDSAMATRDFAKFNISSKPVSRAAITDDYVLKYDAALDSLMWEADVGAGSGDDVKFDSTFGVYGVFDMTNPVIQGGSFIEIIAVGTDTGRINVDTSGTDAIASKTWSRDSLVQSLTAGNGVDVSASYGNVTASVDLDYGLTFDGGQLEVDTTTDVPSMNIFKKRTEAYFDSLTTRDSLILRTTTAGVDTMISLFLKGDTVFLNPNDNNLFYFGKRGGMNLLDSVRILKQLFFGNAGTTVVDSLKADSIVTGKGRFSLDEVVFPLNMVFGADRAVEDSVRLTQPVRKANSDTAVWLLDSCYAVVTTSNDTFDVSGLAPVAMNVDSLIYLYQATGQIDSIAAYSWDITDGFELTDSLYYYDGTDRNSVNWTRVALYINESFSAGQELRVRFFTSFASGSNKTVRIAYMKAKGRPKQ</sequence>
<feature type="chain" id="PRO_5017476880" description="PKD domain-containing protein" evidence="1">
    <location>
        <begin position="20"/>
        <end position="1478"/>
    </location>
</feature>
<keyword evidence="1" id="KW-0732">Signal</keyword>
<evidence type="ECO:0000313" key="3">
    <source>
        <dbReference type="Proteomes" id="UP000265540"/>
    </source>
</evidence>
<evidence type="ECO:0008006" key="4">
    <source>
        <dbReference type="Google" id="ProtNLM"/>
    </source>
</evidence>
<protein>
    <recommendedName>
        <fullName evidence="4">PKD domain-containing protein</fullName>
    </recommendedName>
</protein>
<name>A0A3A4ZF46_UNCKA</name>
<dbReference type="EMBL" id="QZJF01000007">
    <property type="protein sequence ID" value="RJR27763.1"/>
    <property type="molecule type" value="Genomic_DNA"/>
</dbReference>
<gene>
    <name evidence="2" type="ORF">C4561_01525</name>
</gene>
<proteinExistence type="predicted"/>